<dbReference type="PANTHER" id="PTHR44943">
    <property type="entry name" value="CELLULOSE SYNTHASE OPERON PROTEIN C"/>
    <property type="match status" value="1"/>
</dbReference>
<dbReference type="PANTHER" id="PTHR44943:SF4">
    <property type="entry name" value="TPR REPEAT-CONTAINING PROTEIN MJ0798"/>
    <property type="match status" value="1"/>
</dbReference>
<dbReference type="PaxDb" id="55529-EKX45007"/>
<name>L1J9K6_GUITC</name>
<evidence type="ECO:0000313" key="3">
    <source>
        <dbReference type="EMBL" id="EKX45007.1"/>
    </source>
</evidence>
<dbReference type="InterPro" id="IPR051685">
    <property type="entry name" value="Ycf3/AcsC/BcsC/TPR_MFPF"/>
</dbReference>
<dbReference type="KEGG" id="gtt:GUITHDRAFT_109051"/>
<organism evidence="3">
    <name type="scientific">Guillardia theta (strain CCMP2712)</name>
    <name type="common">Cryptophyte</name>
    <dbReference type="NCBI Taxonomy" id="905079"/>
    <lineage>
        <taxon>Eukaryota</taxon>
        <taxon>Cryptophyceae</taxon>
        <taxon>Pyrenomonadales</taxon>
        <taxon>Geminigeraceae</taxon>
        <taxon>Guillardia</taxon>
    </lineage>
</organism>
<dbReference type="EnsemblProtists" id="EKX45007">
    <property type="protein sequence ID" value="EKX45007"/>
    <property type="gene ID" value="GUITHDRAFT_109051"/>
</dbReference>
<dbReference type="AlphaFoldDB" id="L1J9K6"/>
<dbReference type="Gene3D" id="1.25.40.10">
    <property type="entry name" value="Tetratricopeptide repeat domain"/>
    <property type="match status" value="2"/>
</dbReference>
<accession>L1J9K6</accession>
<evidence type="ECO:0000313" key="5">
    <source>
        <dbReference type="Proteomes" id="UP000011087"/>
    </source>
</evidence>
<keyword evidence="1" id="KW-0677">Repeat</keyword>
<dbReference type="Proteomes" id="UP000011087">
    <property type="component" value="Unassembled WGS sequence"/>
</dbReference>
<evidence type="ECO:0000313" key="4">
    <source>
        <dbReference type="EnsemblProtists" id="EKX45007"/>
    </source>
</evidence>
<protein>
    <recommendedName>
        <fullName evidence="6">Tetratricopeptide repeat protein</fullName>
    </recommendedName>
</protein>
<sequence>MNPADPASVIALTQASLQVKKNKTEVLRILDDALANSPDSPELIATYGLYAETLLNNAQIAEAMYRRSIEINPKNPTTINNLASLIENVNRTEASRLYNMALALGHFDVLCRLRSISMEVQHFGSGGDCSREEDREKAAGAAAAKLLTTALTLEPNNAHVLLNFGALMEDWAENYALAKEIYRKVCQFSPMALRIDPENLNAVAYFSRTLRKEGQYEKATAILKRSLAKHPSDNTLRRELWRVNAQIKIENEKKVRVG</sequence>
<evidence type="ECO:0000256" key="1">
    <source>
        <dbReference type="ARBA" id="ARBA00022737"/>
    </source>
</evidence>
<gene>
    <name evidence="3" type="ORF">GUITHDRAFT_109051</name>
</gene>
<reference evidence="5" key="2">
    <citation type="submission" date="2012-11" db="EMBL/GenBank/DDBJ databases">
        <authorList>
            <person name="Kuo A."/>
            <person name="Curtis B.A."/>
            <person name="Tanifuji G."/>
            <person name="Burki F."/>
            <person name="Gruber A."/>
            <person name="Irimia M."/>
            <person name="Maruyama S."/>
            <person name="Arias M.C."/>
            <person name="Ball S.G."/>
            <person name="Gile G.H."/>
            <person name="Hirakawa Y."/>
            <person name="Hopkins J.F."/>
            <person name="Rensing S.A."/>
            <person name="Schmutz J."/>
            <person name="Symeonidi A."/>
            <person name="Elias M."/>
            <person name="Eveleigh R.J."/>
            <person name="Herman E.K."/>
            <person name="Klute M.J."/>
            <person name="Nakayama T."/>
            <person name="Obornik M."/>
            <person name="Reyes-Prieto A."/>
            <person name="Armbrust E.V."/>
            <person name="Aves S.J."/>
            <person name="Beiko R.G."/>
            <person name="Coutinho P."/>
            <person name="Dacks J.B."/>
            <person name="Durnford D.G."/>
            <person name="Fast N.M."/>
            <person name="Green B.R."/>
            <person name="Grisdale C."/>
            <person name="Hempe F."/>
            <person name="Henrissat B."/>
            <person name="Hoppner M.P."/>
            <person name="Ishida K.-I."/>
            <person name="Kim E."/>
            <person name="Koreny L."/>
            <person name="Kroth P.G."/>
            <person name="Liu Y."/>
            <person name="Malik S.-B."/>
            <person name="Maier U.G."/>
            <person name="McRose D."/>
            <person name="Mock T."/>
            <person name="Neilson J.A."/>
            <person name="Onodera N.T."/>
            <person name="Poole A.M."/>
            <person name="Pritham E.J."/>
            <person name="Richards T.A."/>
            <person name="Rocap G."/>
            <person name="Roy S.W."/>
            <person name="Sarai C."/>
            <person name="Schaack S."/>
            <person name="Shirato S."/>
            <person name="Slamovits C.H."/>
            <person name="Spencer D.F."/>
            <person name="Suzuki S."/>
            <person name="Worden A.Z."/>
            <person name="Zauner S."/>
            <person name="Barry K."/>
            <person name="Bell C."/>
            <person name="Bharti A.K."/>
            <person name="Crow J.A."/>
            <person name="Grimwood J."/>
            <person name="Kramer R."/>
            <person name="Lindquist E."/>
            <person name="Lucas S."/>
            <person name="Salamov A."/>
            <person name="McFadden G.I."/>
            <person name="Lane C.E."/>
            <person name="Keeling P.J."/>
            <person name="Gray M.W."/>
            <person name="Grigoriev I.V."/>
            <person name="Archibald J.M."/>
        </authorList>
    </citation>
    <scope>NUCLEOTIDE SEQUENCE</scope>
    <source>
        <strain evidence="5">CCMP2712</strain>
    </source>
</reference>
<dbReference type="GeneID" id="17301696"/>
<reference evidence="4" key="3">
    <citation type="submission" date="2015-06" db="UniProtKB">
        <authorList>
            <consortium name="EnsemblProtists"/>
        </authorList>
    </citation>
    <scope>IDENTIFICATION</scope>
</reference>
<reference evidence="3 5" key="1">
    <citation type="journal article" date="2012" name="Nature">
        <title>Algal genomes reveal evolutionary mosaicism and the fate of nucleomorphs.</title>
        <authorList>
            <consortium name="DOE Joint Genome Institute"/>
            <person name="Curtis B.A."/>
            <person name="Tanifuji G."/>
            <person name="Burki F."/>
            <person name="Gruber A."/>
            <person name="Irimia M."/>
            <person name="Maruyama S."/>
            <person name="Arias M.C."/>
            <person name="Ball S.G."/>
            <person name="Gile G.H."/>
            <person name="Hirakawa Y."/>
            <person name="Hopkins J.F."/>
            <person name="Kuo A."/>
            <person name="Rensing S.A."/>
            <person name="Schmutz J."/>
            <person name="Symeonidi A."/>
            <person name="Elias M."/>
            <person name="Eveleigh R.J."/>
            <person name="Herman E.K."/>
            <person name="Klute M.J."/>
            <person name="Nakayama T."/>
            <person name="Obornik M."/>
            <person name="Reyes-Prieto A."/>
            <person name="Armbrust E.V."/>
            <person name="Aves S.J."/>
            <person name="Beiko R.G."/>
            <person name="Coutinho P."/>
            <person name="Dacks J.B."/>
            <person name="Durnford D.G."/>
            <person name="Fast N.M."/>
            <person name="Green B.R."/>
            <person name="Grisdale C.J."/>
            <person name="Hempel F."/>
            <person name="Henrissat B."/>
            <person name="Hoppner M.P."/>
            <person name="Ishida K."/>
            <person name="Kim E."/>
            <person name="Koreny L."/>
            <person name="Kroth P.G."/>
            <person name="Liu Y."/>
            <person name="Malik S.B."/>
            <person name="Maier U.G."/>
            <person name="McRose D."/>
            <person name="Mock T."/>
            <person name="Neilson J.A."/>
            <person name="Onodera N.T."/>
            <person name="Poole A.M."/>
            <person name="Pritham E.J."/>
            <person name="Richards T.A."/>
            <person name="Rocap G."/>
            <person name="Roy S.W."/>
            <person name="Sarai C."/>
            <person name="Schaack S."/>
            <person name="Shirato S."/>
            <person name="Slamovits C.H."/>
            <person name="Spencer D.F."/>
            <person name="Suzuki S."/>
            <person name="Worden A.Z."/>
            <person name="Zauner S."/>
            <person name="Barry K."/>
            <person name="Bell C."/>
            <person name="Bharti A.K."/>
            <person name="Crow J.A."/>
            <person name="Grimwood J."/>
            <person name="Kramer R."/>
            <person name="Lindquist E."/>
            <person name="Lucas S."/>
            <person name="Salamov A."/>
            <person name="McFadden G.I."/>
            <person name="Lane C.E."/>
            <person name="Keeling P.J."/>
            <person name="Gray M.W."/>
            <person name="Grigoriev I.V."/>
            <person name="Archibald J.M."/>
        </authorList>
    </citation>
    <scope>NUCLEOTIDE SEQUENCE</scope>
    <source>
        <strain evidence="3 5">CCMP2712</strain>
    </source>
</reference>
<evidence type="ECO:0000256" key="2">
    <source>
        <dbReference type="ARBA" id="ARBA00022803"/>
    </source>
</evidence>
<keyword evidence="5" id="KW-1185">Reference proteome</keyword>
<dbReference type="InterPro" id="IPR011990">
    <property type="entry name" value="TPR-like_helical_dom_sf"/>
</dbReference>
<dbReference type="RefSeq" id="XP_005831987.1">
    <property type="nucleotide sequence ID" value="XM_005831930.1"/>
</dbReference>
<dbReference type="Pfam" id="PF14559">
    <property type="entry name" value="TPR_19"/>
    <property type="match status" value="1"/>
</dbReference>
<dbReference type="EMBL" id="JH993001">
    <property type="protein sequence ID" value="EKX45007.1"/>
    <property type="molecule type" value="Genomic_DNA"/>
</dbReference>
<dbReference type="SUPFAM" id="SSF48452">
    <property type="entry name" value="TPR-like"/>
    <property type="match status" value="1"/>
</dbReference>
<evidence type="ECO:0008006" key="6">
    <source>
        <dbReference type="Google" id="ProtNLM"/>
    </source>
</evidence>
<keyword evidence="2" id="KW-0802">TPR repeat</keyword>
<dbReference type="HOGENOM" id="CLU_1079450_0_0_1"/>
<proteinExistence type="predicted"/>